<dbReference type="Pfam" id="PF07715">
    <property type="entry name" value="Plug"/>
    <property type="match status" value="1"/>
</dbReference>
<name>A0A0D0F4D7_9SPHI</name>
<dbReference type="Proteomes" id="UP000032049">
    <property type="component" value="Unassembled WGS sequence"/>
</dbReference>
<dbReference type="Pfam" id="PF00593">
    <property type="entry name" value="TonB_dep_Rec_b-barrel"/>
    <property type="match status" value="1"/>
</dbReference>
<evidence type="ECO:0000256" key="5">
    <source>
        <dbReference type="ARBA" id="ARBA00022729"/>
    </source>
</evidence>
<keyword evidence="2 10" id="KW-0813">Transport</keyword>
<evidence type="ECO:0000313" key="15">
    <source>
        <dbReference type="EMBL" id="KIO76458.1"/>
    </source>
</evidence>
<evidence type="ECO:0000259" key="14">
    <source>
        <dbReference type="Pfam" id="PF07715"/>
    </source>
</evidence>
<comment type="caution">
    <text evidence="15">The sequence shown here is derived from an EMBL/GenBank/DDBJ whole genome shotgun (WGS) entry which is preliminary data.</text>
</comment>
<evidence type="ECO:0000256" key="7">
    <source>
        <dbReference type="ARBA" id="ARBA00023136"/>
    </source>
</evidence>
<evidence type="ECO:0008006" key="17">
    <source>
        <dbReference type="Google" id="ProtNLM"/>
    </source>
</evidence>
<evidence type="ECO:0000256" key="8">
    <source>
        <dbReference type="ARBA" id="ARBA00023170"/>
    </source>
</evidence>
<keyword evidence="8" id="KW-0675">Receptor</keyword>
<gene>
    <name evidence="15" type="ORF">TH53_14525</name>
</gene>
<dbReference type="GO" id="GO:0015344">
    <property type="term" value="F:siderophore uptake transmembrane transporter activity"/>
    <property type="evidence" value="ECO:0007669"/>
    <property type="project" value="TreeGrafter"/>
</dbReference>
<dbReference type="AlphaFoldDB" id="A0A0D0F4D7"/>
<keyword evidence="9 10" id="KW-0998">Cell outer membrane</keyword>
<dbReference type="Gene3D" id="2.60.40.1120">
    <property type="entry name" value="Carboxypeptidase-like, regulatory domain"/>
    <property type="match status" value="1"/>
</dbReference>
<dbReference type="InterPro" id="IPR012910">
    <property type="entry name" value="Plug_dom"/>
</dbReference>
<keyword evidence="16" id="KW-1185">Reference proteome</keyword>
<evidence type="ECO:0000256" key="9">
    <source>
        <dbReference type="ARBA" id="ARBA00023237"/>
    </source>
</evidence>
<evidence type="ECO:0000256" key="10">
    <source>
        <dbReference type="PROSITE-ProRule" id="PRU01360"/>
    </source>
</evidence>
<dbReference type="InterPro" id="IPR036942">
    <property type="entry name" value="Beta-barrel_TonB_sf"/>
</dbReference>
<evidence type="ECO:0000256" key="4">
    <source>
        <dbReference type="ARBA" id="ARBA00022692"/>
    </source>
</evidence>
<dbReference type="InterPro" id="IPR039426">
    <property type="entry name" value="TonB-dep_rcpt-like"/>
</dbReference>
<proteinExistence type="inferred from homology"/>
<dbReference type="RefSeq" id="WP_041882958.1">
    <property type="nucleotide sequence ID" value="NZ_CP157278.1"/>
</dbReference>
<evidence type="ECO:0000256" key="1">
    <source>
        <dbReference type="ARBA" id="ARBA00004571"/>
    </source>
</evidence>
<comment type="similarity">
    <text evidence="10 11">Belongs to the TonB-dependent receptor family.</text>
</comment>
<dbReference type="InterPro" id="IPR023996">
    <property type="entry name" value="TonB-dep_OMP_SusC/RagA"/>
</dbReference>
<feature type="signal peptide" evidence="12">
    <location>
        <begin position="1"/>
        <end position="20"/>
    </location>
</feature>
<dbReference type="PANTHER" id="PTHR30069">
    <property type="entry name" value="TONB-DEPENDENT OUTER MEMBRANE RECEPTOR"/>
    <property type="match status" value="1"/>
</dbReference>
<keyword evidence="5 12" id="KW-0732">Signal</keyword>
<evidence type="ECO:0000259" key="13">
    <source>
        <dbReference type="Pfam" id="PF00593"/>
    </source>
</evidence>
<dbReference type="Gene3D" id="2.170.130.10">
    <property type="entry name" value="TonB-dependent receptor, plug domain"/>
    <property type="match status" value="1"/>
</dbReference>
<dbReference type="InterPro" id="IPR023997">
    <property type="entry name" value="TonB-dep_OMP_SusC/RagA_CS"/>
</dbReference>
<evidence type="ECO:0000256" key="3">
    <source>
        <dbReference type="ARBA" id="ARBA00022452"/>
    </source>
</evidence>
<dbReference type="NCBIfam" id="TIGR04056">
    <property type="entry name" value="OMP_RagA_SusC"/>
    <property type="match status" value="1"/>
</dbReference>
<dbReference type="SUPFAM" id="SSF56935">
    <property type="entry name" value="Porins"/>
    <property type="match status" value="1"/>
</dbReference>
<keyword evidence="6 11" id="KW-0798">TonB box</keyword>
<dbReference type="Pfam" id="PF13715">
    <property type="entry name" value="CarbopepD_reg_2"/>
    <property type="match status" value="1"/>
</dbReference>
<sequence length="1070" mass="115559">MKKLILSLFVCLSVAVTAVAQERTITGTVTSQEDKLPIPGVSVKLVGAPGGAVTGSDGKFAVKAPSSVKSIQFSFIGYITQTIALTSSSNVNVVLTSDSKGLNEVVVTALGVNRERKSLGYSSTVVNSEEINRAAPTNLAAGLQGKIAGVDISNTSGQPGGSSKVILRGFASIGGNNQPLYVVDGVPINNARPGGEAPVGSIGDLTDNYDFGNAANDINPNDIESISILKGAAASSLYGSRASSGVILITTKKGQSGKLKINFSTAASFTQVSIVPDLQDQYGQGWGKVNYIAENGSWGPKLDGMNRPWGSIVDGDQQTKSYSAVKSNFRDAFDTGKEFNNTLSFSGGNDNSTFNVSYGNVYSDGILPGKNDTYKRNSLTLGGSTKYKALTITGTANYIGKNTRSVQTGQATSGIGSSFYEDILQIPVDYPIKSFQDYNAKFNNVNDYFSPFSQNPYYSINENGSVFKSDRLYGNVDFKVKATDWLTMQFQQGADLNNIGVKLFNAKNAPIAGSWAGGGNDEAYNRQASVGNVVEGSERYFEYDSKLNAIFNKKIDSDFDLNGLVGMNFNDRGSRALYTGIENLAIPGFYSISNSANDPTSTNTETHRRIFGMYASATLGYKNYAFLTLNARNDWSSTLPTKNNSFFYPGANLAIILSQAFDLSAAKISLLKVRAAYGKTGSDTDPYRIYNTLQRANIPLGFGNIISPIGGVAGYSIADRLNNQNLKPEISTETEFGGEIKFFDNRLGIDATYYSRVTNNQILPIGVSPSTGYTTRVVNFGKVRNRGVEIAVTGTPIKTKDITWDLGYTFSRNRNVVLELPDGLTSVDLNSAYNARFVAKVGQPLGVFEAPVPTYDPQGRIVVGANGFPLVAPTNGEYGTSQRDFVMGFTNRFTYKDFSFSFTLDYRKGGVFYSGTADLLNFVGNDPKTLYNDRRTMIIPNSVRAVTGANGQVTYVENTIPISEANFNANYYTSQGLATAYQNRILDKTFLKVRDITLSYSLPKSVAKKIGSERATITAYGRNMFTWLPKSNRTIDPEVSNLGNDLASEFGEFRSGPSTRNFGLSLNLTF</sequence>
<keyword evidence="4 10" id="KW-0812">Transmembrane</keyword>
<evidence type="ECO:0000256" key="6">
    <source>
        <dbReference type="ARBA" id="ARBA00023077"/>
    </source>
</evidence>
<feature type="chain" id="PRO_5002210219" description="SusC/RagA family TonB-linked outer membrane protein" evidence="12">
    <location>
        <begin position="21"/>
        <end position="1070"/>
    </location>
</feature>
<comment type="subcellular location">
    <subcellularLocation>
        <location evidence="1 10">Cell outer membrane</location>
        <topology evidence="1 10">Multi-pass membrane protein</topology>
    </subcellularLocation>
</comment>
<keyword evidence="3 10" id="KW-1134">Transmembrane beta strand</keyword>
<dbReference type="GO" id="GO:0009279">
    <property type="term" value="C:cell outer membrane"/>
    <property type="evidence" value="ECO:0007669"/>
    <property type="project" value="UniProtKB-SubCell"/>
</dbReference>
<dbReference type="PROSITE" id="PS52016">
    <property type="entry name" value="TONB_DEPENDENT_REC_3"/>
    <property type="match status" value="1"/>
</dbReference>
<dbReference type="InterPro" id="IPR037066">
    <property type="entry name" value="Plug_dom_sf"/>
</dbReference>
<feature type="domain" description="TonB-dependent receptor plug" evidence="14">
    <location>
        <begin position="118"/>
        <end position="246"/>
    </location>
</feature>
<dbReference type="InterPro" id="IPR008969">
    <property type="entry name" value="CarboxyPept-like_regulatory"/>
</dbReference>
<reference evidence="15 16" key="1">
    <citation type="submission" date="2015-01" db="EMBL/GenBank/DDBJ databases">
        <title>Draft genome sequence of Pedobacter sp. NL19 isolated from sludge of an effluent treatment pond in an abandoned uranium mine.</title>
        <authorList>
            <person name="Santos T."/>
            <person name="Caetano T."/>
            <person name="Covas C."/>
            <person name="Cruz A."/>
            <person name="Mendo S."/>
        </authorList>
    </citation>
    <scope>NUCLEOTIDE SEQUENCE [LARGE SCALE GENOMIC DNA]</scope>
    <source>
        <strain evidence="15 16">NL19</strain>
    </source>
</reference>
<dbReference type="NCBIfam" id="TIGR04057">
    <property type="entry name" value="SusC_RagA_signa"/>
    <property type="match status" value="1"/>
</dbReference>
<feature type="domain" description="TonB-dependent receptor-like beta-barrel" evidence="13">
    <location>
        <begin position="437"/>
        <end position="816"/>
    </location>
</feature>
<dbReference type="OrthoDB" id="9768177at2"/>
<organism evidence="15 16">
    <name type="scientific">Pedobacter lusitanus</name>
    <dbReference type="NCBI Taxonomy" id="1503925"/>
    <lineage>
        <taxon>Bacteria</taxon>
        <taxon>Pseudomonadati</taxon>
        <taxon>Bacteroidota</taxon>
        <taxon>Sphingobacteriia</taxon>
        <taxon>Sphingobacteriales</taxon>
        <taxon>Sphingobacteriaceae</taxon>
        <taxon>Pedobacter</taxon>
    </lineage>
</organism>
<dbReference type="SUPFAM" id="SSF49464">
    <property type="entry name" value="Carboxypeptidase regulatory domain-like"/>
    <property type="match status" value="1"/>
</dbReference>
<protein>
    <recommendedName>
        <fullName evidence="17">SusC/RagA family TonB-linked outer membrane protein</fullName>
    </recommendedName>
</protein>
<dbReference type="Gene3D" id="2.40.170.20">
    <property type="entry name" value="TonB-dependent receptor, beta-barrel domain"/>
    <property type="match status" value="1"/>
</dbReference>
<evidence type="ECO:0000313" key="16">
    <source>
        <dbReference type="Proteomes" id="UP000032049"/>
    </source>
</evidence>
<keyword evidence="7 10" id="KW-0472">Membrane</keyword>
<dbReference type="EMBL" id="JXRA01000061">
    <property type="protein sequence ID" value="KIO76458.1"/>
    <property type="molecule type" value="Genomic_DNA"/>
</dbReference>
<dbReference type="InterPro" id="IPR000531">
    <property type="entry name" value="Beta-barrel_TonB"/>
</dbReference>
<evidence type="ECO:0000256" key="2">
    <source>
        <dbReference type="ARBA" id="ARBA00022448"/>
    </source>
</evidence>
<dbReference type="STRING" id="1503925.TH53_14525"/>
<dbReference type="GO" id="GO:0044718">
    <property type="term" value="P:siderophore transmembrane transport"/>
    <property type="evidence" value="ECO:0007669"/>
    <property type="project" value="TreeGrafter"/>
</dbReference>
<evidence type="ECO:0000256" key="12">
    <source>
        <dbReference type="SAM" id="SignalP"/>
    </source>
</evidence>
<accession>A0A0D0F4D7</accession>
<dbReference type="PANTHER" id="PTHR30069:SF29">
    <property type="entry name" value="HEMOGLOBIN AND HEMOGLOBIN-HAPTOGLOBIN-BINDING PROTEIN 1-RELATED"/>
    <property type="match status" value="1"/>
</dbReference>
<evidence type="ECO:0000256" key="11">
    <source>
        <dbReference type="RuleBase" id="RU003357"/>
    </source>
</evidence>